<dbReference type="EMBL" id="HBEZ01059098">
    <property type="protein sequence ID" value="CAD8661744.1"/>
    <property type="molecule type" value="Transcribed_RNA"/>
</dbReference>
<feature type="transmembrane region" description="Helical" evidence="1">
    <location>
        <begin position="322"/>
        <end position="343"/>
    </location>
</feature>
<evidence type="ECO:0000313" key="3">
    <source>
        <dbReference type="EMBL" id="CAD8661744.1"/>
    </source>
</evidence>
<organism evidence="3">
    <name type="scientific">Cryptomonas curvata</name>
    <dbReference type="NCBI Taxonomy" id="233186"/>
    <lineage>
        <taxon>Eukaryota</taxon>
        <taxon>Cryptophyceae</taxon>
        <taxon>Cryptomonadales</taxon>
        <taxon>Cryptomonadaceae</taxon>
        <taxon>Cryptomonas</taxon>
    </lineage>
</organism>
<sequence>MKFQSLALTSLFLFASANALCPKVKTSMESWDWSQLSNVQVEFRNTTTIDPDNEWTVNLCENVYSNLHDYGSFTGGSGSIKFHQPSDTFYMMFENGDKGDGCESDPRQSDVYVHCQGCPSYLLESNPACTLESSPCICAAYDAGCIGEVHMAANCPVGVPNYRKGFDVYDASTGIEEDISKVVIKDGEVMPGWTDEDIPSVAQDRAVIPGDVASAVFYLMMADEDLQGLPESQEIDAPDVFTDQPHILAVTLSGTAASGGVVDSQEMLMLQLDFHCYQTGLADVHVEISFANEYYPCDFAFTYECGMGESADVAAGGSGGGLFFVLNVLGLCGCIVGCAYNYAILQKRGEEIIPGIEYIRRVREFVEGLLNRRTGLAATGGGIVSSSEGYQSL</sequence>
<keyword evidence="1" id="KW-0812">Transmembrane</keyword>
<gene>
    <name evidence="3" type="ORF">CCUR1050_LOCUS32415</name>
</gene>
<accession>A0A7S0QV45</accession>
<evidence type="ECO:0000256" key="1">
    <source>
        <dbReference type="SAM" id="Phobius"/>
    </source>
</evidence>
<feature type="chain" id="PRO_5030772678" evidence="2">
    <location>
        <begin position="20"/>
        <end position="393"/>
    </location>
</feature>
<proteinExistence type="predicted"/>
<evidence type="ECO:0000256" key="2">
    <source>
        <dbReference type="SAM" id="SignalP"/>
    </source>
</evidence>
<reference evidence="3" key="1">
    <citation type="submission" date="2021-01" db="EMBL/GenBank/DDBJ databases">
        <authorList>
            <person name="Corre E."/>
            <person name="Pelletier E."/>
            <person name="Niang G."/>
            <person name="Scheremetjew M."/>
            <person name="Finn R."/>
            <person name="Kale V."/>
            <person name="Holt S."/>
            <person name="Cochrane G."/>
            <person name="Meng A."/>
            <person name="Brown T."/>
            <person name="Cohen L."/>
        </authorList>
    </citation>
    <scope>NUCLEOTIDE SEQUENCE</scope>
    <source>
        <strain evidence="3">CCAP979/52</strain>
    </source>
</reference>
<protein>
    <submittedName>
        <fullName evidence="3">Uncharacterized protein</fullName>
    </submittedName>
</protein>
<dbReference type="AlphaFoldDB" id="A0A7S0QV45"/>
<feature type="signal peptide" evidence="2">
    <location>
        <begin position="1"/>
        <end position="19"/>
    </location>
</feature>
<keyword evidence="1" id="KW-1133">Transmembrane helix</keyword>
<keyword evidence="2" id="KW-0732">Signal</keyword>
<name>A0A7S0QV45_9CRYP</name>
<keyword evidence="1" id="KW-0472">Membrane</keyword>